<feature type="compositionally biased region" description="Polar residues" evidence="1">
    <location>
        <begin position="193"/>
        <end position="245"/>
    </location>
</feature>
<feature type="compositionally biased region" description="Basic residues" evidence="1">
    <location>
        <begin position="179"/>
        <end position="189"/>
    </location>
</feature>
<feature type="region of interest" description="Disordered" evidence="1">
    <location>
        <begin position="153"/>
        <end position="254"/>
    </location>
</feature>
<keyword evidence="4" id="KW-1185">Reference proteome</keyword>
<dbReference type="AlphaFoldDB" id="A0A1V9Y164"/>
<protein>
    <submittedName>
        <fullName evidence="3">Uncharacterized protein</fullName>
    </submittedName>
</protein>
<name>A0A1V9Y164_9ACAR</name>
<evidence type="ECO:0000256" key="2">
    <source>
        <dbReference type="SAM" id="SignalP"/>
    </source>
</evidence>
<evidence type="ECO:0000256" key="1">
    <source>
        <dbReference type="SAM" id="MobiDB-lite"/>
    </source>
</evidence>
<accession>A0A1V9Y164</accession>
<comment type="caution">
    <text evidence="3">The sequence shown here is derived from an EMBL/GenBank/DDBJ whole genome shotgun (WGS) entry which is preliminary data.</text>
</comment>
<keyword evidence="2" id="KW-0732">Signal</keyword>
<organism evidence="3 4">
    <name type="scientific">Tropilaelaps mercedesae</name>
    <dbReference type="NCBI Taxonomy" id="418985"/>
    <lineage>
        <taxon>Eukaryota</taxon>
        <taxon>Metazoa</taxon>
        <taxon>Ecdysozoa</taxon>
        <taxon>Arthropoda</taxon>
        <taxon>Chelicerata</taxon>
        <taxon>Arachnida</taxon>
        <taxon>Acari</taxon>
        <taxon>Parasitiformes</taxon>
        <taxon>Mesostigmata</taxon>
        <taxon>Gamasina</taxon>
        <taxon>Dermanyssoidea</taxon>
        <taxon>Laelapidae</taxon>
        <taxon>Tropilaelaps</taxon>
    </lineage>
</organism>
<feature type="region of interest" description="Disordered" evidence="1">
    <location>
        <begin position="401"/>
        <end position="435"/>
    </location>
</feature>
<evidence type="ECO:0000313" key="3">
    <source>
        <dbReference type="EMBL" id="OQR79476.1"/>
    </source>
</evidence>
<dbReference type="Proteomes" id="UP000192247">
    <property type="component" value="Unassembled WGS sequence"/>
</dbReference>
<proteinExistence type="predicted"/>
<gene>
    <name evidence="3" type="ORF">BIW11_05710</name>
</gene>
<dbReference type="InParanoid" id="A0A1V9Y164"/>
<dbReference type="EMBL" id="MNPL01001078">
    <property type="protein sequence ID" value="OQR79476.1"/>
    <property type="molecule type" value="Genomic_DNA"/>
</dbReference>
<feature type="signal peptide" evidence="2">
    <location>
        <begin position="1"/>
        <end position="25"/>
    </location>
</feature>
<reference evidence="3 4" key="1">
    <citation type="journal article" date="2017" name="Gigascience">
        <title>Draft genome of the honey bee ectoparasitic mite, Tropilaelaps mercedesae, is shaped by the parasitic life history.</title>
        <authorList>
            <person name="Dong X."/>
            <person name="Armstrong S.D."/>
            <person name="Xia D."/>
            <person name="Makepeace B.L."/>
            <person name="Darby A.C."/>
            <person name="Kadowaki T."/>
        </authorList>
    </citation>
    <scope>NUCLEOTIDE SEQUENCE [LARGE SCALE GENOMIC DNA]</scope>
    <source>
        <strain evidence="3">Wuxi-XJTLU</strain>
    </source>
</reference>
<feature type="chain" id="PRO_5013388798" evidence="2">
    <location>
        <begin position="26"/>
        <end position="523"/>
    </location>
</feature>
<evidence type="ECO:0000313" key="4">
    <source>
        <dbReference type="Proteomes" id="UP000192247"/>
    </source>
</evidence>
<sequence length="523" mass="58023">MAYRFDSSVLVAVFLLAGVGKLTDSQGILSAMRPTTVAPRPSIIGTIQTTVGNSLQSLPSSIQNIVMPVAQTLGLATPPPVPTPWYTHIVERIQELTRHPLMVLRNGTFIQLVPTHIGFIPNVLHPATILQMMDSLTTTTTTKRPSILSTLGIGSRTTQSPENGIIYDHSPVLTTPRPSRLRLQSRPHPPRASENSITVRQMSNAQKKPSVTTNVSSIDFTATDEPTSSPLQAESSTRNGLSTGSIDLADDEEANRVDDGLRELDKLSRVLQEPMLDDAHIRSMVHVDKVPMDEALKDLSAVIKLMTVEHQLTLQSLRIVSIALEKLAKRVHQTSHPEGTYTQTSAAEDTEVDVPENHHELGRRSILDRFRRSAVDIEDRPQVDDPLTLLELSPSTHEAPASSHAMLSSAEQRPHPSELDIPEDGSSPVHLTDSDAPKSRQKRFLFGLGLWGLASLYSPWLWGGYWGGYGYGYYPYYGGYNYYYPYGYGYPYYGYYYPYYPYMPPTQTAAPAAVRRQLKKGKK</sequence>